<sequence length="102" mass="10222">MATASVAGQRWAAVLILLVLGILSLPMAAAPFGEDDNENWIIVVAVALMVLVGLVVGALLPGLAGPNASRARGARVGAVVGVAMLVLGVVVFFLLLSGFDGA</sequence>
<evidence type="ECO:0000313" key="2">
    <source>
        <dbReference type="EMBL" id="MBF4767213.1"/>
    </source>
</evidence>
<proteinExistence type="predicted"/>
<keyword evidence="1" id="KW-0812">Transmembrane</keyword>
<dbReference type="AlphaFoldDB" id="A0A930VLT5"/>
<name>A0A930VLT5_9ACTN</name>
<feature type="transmembrane region" description="Helical" evidence="1">
    <location>
        <begin position="76"/>
        <end position="99"/>
    </location>
</feature>
<organism evidence="2 3">
    <name type="scientific">Nocardioides agariphilus</name>
    <dbReference type="NCBI Taxonomy" id="433664"/>
    <lineage>
        <taxon>Bacteria</taxon>
        <taxon>Bacillati</taxon>
        <taxon>Actinomycetota</taxon>
        <taxon>Actinomycetes</taxon>
        <taxon>Propionibacteriales</taxon>
        <taxon>Nocardioidaceae</taxon>
        <taxon>Nocardioides</taxon>
    </lineage>
</organism>
<keyword evidence="3" id="KW-1185">Reference proteome</keyword>
<evidence type="ECO:0000256" key="1">
    <source>
        <dbReference type="SAM" id="Phobius"/>
    </source>
</evidence>
<reference evidence="2" key="1">
    <citation type="submission" date="2020-11" db="EMBL/GenBank/DDBJ databases">
        <title>Nocardioides cynanchi sp. nov., isolated from soil of rhizosphere of Cynanchum wilfordii.</title>
        <authorList>
            <person name="Lee J.-S."/>
            <person name="Suh M.K."/>
            <person name="Kim J.-S."/>
        </authorList>
    </citation>
    <scope>NUCLEOTIDE SEQUENCE</scope>
    <source>
        <strain evidence="2">KCTC 19276</strain>
    </source>
</reference>
<feature type="transmembrane region" description="Helical" evidence="1">
    <location>
        <begin position="12"/>
        <end position="33"/>
    </location>
</feature>
<accession>A0A930VLT5</accession>
<dbReference type="EMBL" id="JADKPO010000005">
    <property type="protein sequence ID" value="MBF4767213.1"/>
    <property type="molecule type" value="Genomic_DNA"/>
</dbReference>
<gene>
    <name evidence="2" type="ORF">ISU10_05475</name>
</gene>
<protein>
    <submittedName>
        <fullName evidence="2">Uncharacterized protein</fullName>
    </submittedName>
</protein>
<feature type="transmembrane region" description="Helical" evidence="1">
    <location>
        <begin position="39"/>
        <end position="64"/>
    </location>
</feature>
<keyword evidence="1" id="KW-1133">Transmembrane helix</keyword>
<dbReference type="Proteomes" id="UP000660668">
    <property type="component" value="Unassembled WGS sequence"/>
</dbReference>
<comment type="caution">
    <text evidence="2">The sequence shown here is derived from an EMBL/GenBank/DDBJ whole genome shotgun (WGS) entry which is preliminary data.</text>
</comment>
<keyword evidence="1" id="KW-0472">Membrane</keyword>
<dbReference type="RefSeq" id="WP_194695363.1">
    <property type="nucleotide sequence ID" value="NZ_JADKPO010000005.1"/>
</dbReference>
<evidence type="ECO:0000313" key="3">
    <source>
        <dbReference type="Proteomes" id="UP000660668"/>
    </source>
</evidence>